<name>A0A8C9DZA8_PHOSS</name>
<dbReference type="SUPFAM" id="SSF48264">
    <property type="entry name" value="Cytochrome P450"/>
    <property type="match status" value="1"/>
</dbReference>
<sequence>MLLTGDTLATLAVAVAVFLLLVDQMHRHSRWAARYPPGPMPLPGLGNLLQVNFQDPLLSFSQLRRRFGDVFSLQQVWTPVVVLNGLAAVREALVYRSQDNYDRPPATVYEHMGYGPRSEGKRRRGQTPQRLLNKAVSNVIASLTFGSRFEYNDLRILKLLDILEDGLKEEVGFVRQVLEAIPVLLRIPGLAARVFPGQRAFMVLIDELVIEHRVTQDRAQPPRDLTDAFLDEVEVKGTPRAASRLVVSDLFSAGVITTSATLAWALLLMILHPDVQQKPRRVQQEVDEVIGQVRQPEMGDQALVPFTMAVVHEVQCFGDIIALGLPHMTSRDIEVQGFLIPKGTTLITNLSSVLKDETIWKKPSHFHPEHFLDAQGRFVKQRAPMPAHRPPLVPWEPLACMERFLFFTSLLQHLSFSVPTGQPRPSGHGVFAFLVTPSPYQLCALPC</sequence>
<evidence type="ECO:0000256" key="10">
    <source>
        <dbReference type="ARBA" id="ARBA00023004"/>
    </source>
</evidence>
<reference evidence="15" key="1">
    <citation type="submission" date="2019-08" db="EMBL/GenBank/DDBJ databases">
        <title>Phocoena sinus (Vaquita) genome, mPhoSin1, primary haplotype.</title>
        <authorList>
            <person name="Morin P."/>
            <person name="Mountcastle J."/>
            <person name="Fungtammasan C."/>
            <person name="Rhie A."/>
            <person name="Rojas-Bracho L."/>
            <person name="Smith C.R."/>
            <person name="Taylor B.L."/>
            <person name="Gulland F.M.D."/>
            <person name="Musser W."/>
            <person name="Houck M."/>
            <person name="Haase B."/>
            <person name="Paez S."/>
            <person name="Howe K."/>
            <person name="Torrance J."/>
            <person name="Formenti G."/>
            <person name="Phillippy A."/>
            <person name="Ryder O."/>
            <person name="Jarvis E.D."/>
            <person name="Fedrigo O."/>
        </authorList>
    </citation>
    <scope>NUCLEOTIDE SEQUENCE [LARGE SCALE GENOMIC DNA]</scope>
</reference>
<dbReference type="PANTHER" id="PTHR24300:SF1">
    <property type="entry name" value="CYTOCHROME P450 2D6-RELATED"/>
    <property type="match status" value="1"/>
</dbReference>
<comment type="cofactor">
    <cofactor evidence="1">
        <name>heme</name>
        <dbReference type="ChEBI" id="CHEBI:30413"/>
    </cofactor>
</comment>
<dbReference type="GO" id="GO:0019369">
    <property type="term" value="P:arachidonate metabolic process"/>
    <property type="evidence" value="ECO:0007669"/>
    <property type="project" value="TreeGrafter"/>
</dbReference>
<dbReference type="PRINTS" id="PR00463">
    <property type="entry name" value="EP450I"/>
</dbReference>
<dbReference type="AlphaFoldDB" id="A0A8C9DZA8"/>
<keyword evidence="6" id="KW-0479">Metal-binding</keyword>
<evidence type="ECO:0000256" key="14">
    <source>
        <dbReference type="SAM" id="Phobius"/>
    </source>
</evidence>
<keyword evidence="10" id="KW-0408">Iron</keyword>
<dbReference type="InterPro" id="IPR001128">
    <property type="entry name" value="Cyt_P450"/>
</dbReference>
<keyword evidence="7" id="KW-0256">Endoplasmic reticulum</keyword>
<dbReference type="Gene3D" id="1.10.630.10">
    <property type="entry name" value="Cytochrome P450"/>
    <property type="match status" value="1"/>
</dbReference>
<gene>
    <name evidence="15" type="primary">CYP2D6</name>
</gene>
<evidence type="ECO:0000256" key="6">
    <source>
        <dbReference type="ARBA" id="ARBA00022723"/>
    </source>
</evidence>
<evidence type="ECO:0000256" key="13">
    <source>
        <dbReference type="SAM" id="MobiDB-lite"/>
    </source>
</evidence>
<evidence type="ECO:0000256" key="5">
    <source>
        <dbReference type="ARBA" id="ARBA00022617"/>
    </source>
</evidence>
<organism evidence="15 16">
    <name type="scientific">Phocoena sinus</name>
    <name type="common">Vaquita</name>
    <dbReference type="NCBI Taxonomy" id="42100"/>
    <lineage>
        <taxon>Eukaryota</taxon>
        <taxon>Metazoa</taxon>
        <taxon>Chordata</taxon>
        <taxon>Craniata</taxon>
        <taxon>Vertebrata</taxon>
        <taxon>Euteleostomi</taxon>
        <taxon>Mammalia</taxon>
        <taxon>Eutheria</taxon>
        <taxon>Laurasiatheria</taxon>
        <taxon>Artiodactyla</taxon>
        <taxon>Whippomorpha</taxon>
        <taxon>Cetacea</taxon>
        <taxon>Odontoceti</taxon>
        <taxon>Phocoenidae</taxon>
        <taxon>Phocoena</taxon>
    </lineage>
</organism>
<evidence type="ECO:0000256" key="7">
    <source>
        <dbReference type="ARBA" id="ARBA00022824"/>
    </source>
</evidence>
<protein>
    <submittedName>
        <fullName evidence="15">Cytochrome P450 family 2 subfamily D member 6/pseudo</fullName>
    </submittedName>
</protein>
<accession>A0A8C9DZA8</accession>
<keyword evidence="16" id="KW-1185">Reference proteome</keyword>
<dbReference type="GO" id="GO:0005506">
    <property type="term" value="F:iron ion binding"/>
    <property type="evidence" value="ECO:0007669"/>
    <property type="project" value="InterPro"/>
</dbReference>
<dbReference type="FunFam" id="1.10.630.10:FF:000238">
    <property type="entry name" value="Cytochrome P450 2A6"/>
    <property type="match status" value="1"/>
</dbReference>
<keyword evidence="9" id="KW-0560">Oxidoreductase</keyword>
<evidence type="ECO:0000313" key="16">
    <source>
        <dbReference type="Proteomes" id="UP000694554"/>
    </source>
</evidence>
<keyword evidence="11" id="KW-0503">Monooxygenase</keyword>
<evidence type="ECO:0000256" key="4">
    <source>
        <dbReference type="ARBA" id="ARBA00010617"/>
    </source>
</evidence>
<dbReference type="PANTHER" id="PTHR24300">
    <property type="entry name" value="CYTOCHROME P450 508A4-RELATED"/>
    <property type="match status" value="1"/>
</dbReference>
<keyword evidence="14" id="KW-1133">Transmembrane helix</keyword>
<dbReference type="GO" id="GO:0020037">
    <property type="term" value="F:heme binding"/>
    <property type="evidence" value="ECO:0007669"/>
    <property type="project" value="InterPro"/>
</dbReference>
<reference evidence="15" key="2">
    <citation type="submission" date="2025-08" db="UniProtKB">
        <authorList>
            <consortium name="Ensembl"/>
        </authorList>
    </citation>
    <scope>IDENTIFICATION</scope>
</reference>
<evidence type="ECO:0000256" key="1">
    <source>
        <dbReference type="ARBA" id="ARBA00001971"/>
    </source>
</evidence>
<evidence type="ECO:0000256" key="9">
    <source>
        <dbReference type="ARBA" id="ARBA00023002"/>
    </source>
</evidence>
<keyword evidence="14" id="KW-0812">Transmembrane</keyword>
<keyword evidence="8" id="KW-0492">Microsome</keyword>
<comment type="similarity">
    <text evidence="4">Belongs to the cytochrome P450 family.</text>
</comment>
<proteinExistence type="inferred from homology"/>
<dbReference type="GO" id="GO:0016712">
    <property type="term" value="F:oxidoreductase activity, acting on paired donors, with incorporation or reduction of molecular oxygen, reduced flavin or flavoprotein as one donor, and incorporation of one atom of oxygen"/>
    <property type="evidence" value="ECO:0007669"/>
    <property type="project" value="TreeGrafter"/>
</dbReference>
<dbReference type="GO" id="GO:0005789">
    <property type="term" value="C:endoplasmic reticulum membrane"/>
    <property type="evidence" value="ECO:0007669"/>
    <property type="project" value="UniProtKB-SubCell"/>
</dbReference>
<evidence type="ECO:0000313" key="15">
    <source>
        <dbReference type="Ensembl" id="ENSPSNP00000007766.1"/>
    </source>
</evidence>
<evidence type="ECO:0000256" key="2">
    <source>
        <dbReference type="ARBA" id="ARBA00004174"/>
    </source>
</evidence>
<dbReference type="GeneTree" id="ENSGT00940000153331"/>
<keyword evidence="12 14" id="KW-0472">Membrane</keyword>
<comment type="subcellular location">
    <subcellularLocation>
        <location evidence="3">Endoplasmic reticulum membrane</location>
        <topology evidence="3">Peripheral membrane protein</topology>
    </subcellularLocation>
    <subcellularLocation>
        <location evidence="2">Microsome membrane</location>
        <topology evidence="2">Peripheral membrane protein</topology>
    </subcellularLocation>
</comment>
<dbReference type="Proteomes" id="UP000694554">
    <property type="component" value="Chromosome 10"/>
</dbReference>
<evidence type="ECO:0000256" key="11">
    <source>
        <dbReference type="ARBA" id="ARBA00023033"/>
    </source>
</evidence>
<evidence type="ECO:0000256" key="8">
    <source>
        <dbReference type="ARBA" id="ARBA00022848"/>
    </source>
</evidence>
<evidence type="ECO:0000256" key="12">
    <source>
        <dbReference type="ARBA" id="ARBA00023136"/>
    </source>
</evidence>
<dbReference type="GO" id="GO:0006805">
    <property type="term" value="P:xenobiotic metabolic process"/>
    <property type="evidence" value="ECO:0007669"/>
    <property type="project" value="TreeGrafter"/>
</dbReference>
<dbReference type="InterPro" id="IPR002401">
    <property type="entry name" value="Cyt_P450_E_grp-I"/>
</dbReference>
<feature type="transmembrane region" description="Helical" evidence="14">
    <location>
        <begin position="250"/>
        <end position="271"/>
    </location>
</feature>
<feature type="region of interest" description="Disordered" evidence="13">
    <location>
        <begin position="106"/>
        <end position="128"/>
    </location>
</feature>
<reference evidence="15" key="3">
    <citation type="submission" date="2025-09" db="UniProtKB">
        <authorList>
            <consortium name="Ensembl"/>
        </authorList>
    </citation>
    <scope>IDENTIFICATION</scope>
</reference>
<evidence type="ECO:0000256" key="3">
    <source>
        <dbReference type="ARBA" id="ARBA00004406"/>
    </source>
</evidence>
<dbReference type="Pfam" id="PF00067">
    <property type="entry name" value="p450"/>
    <property type="match status" value="2"/>
</dbReference>
<dbReference type="Ensembl" id="ENSPSNT00000008810.1">
    <property type="protein sequence ID" value="ENSPSNP00000007766.1"/>
    <property type="gene ID" value="ENSPSNG00000005100.1"/>
</dbReference>
<dbReference type="InterPro" id="IPR036396">
    <property type="entry name" value="Cyt_P450_sf"/>
</dbReference>
<dbReference type="InterPro" id="IPR050182">
    <property type="entry name" value="Cytochrome_P450_fam2"/>
</dbReference>
<keyword evidence="5" id="KW-0349">Heme</keyword>